<evidence type="ECO:0000256" key="2">
    <source>
        <dbReference type="ARBA" id="ARBA00022614"/>
    </source>
</evidence>
<comment type="subcellular location">
    <subcellularLocation>
        <location evidence="1">Membrane</location>
    </subcellularLocation>
</comment>
<sequence>EIPIELVNIKGLQLLHLFENKLTGVIPNEFTTLKNLTELDLSINHLNGTIPIGFRDLTKLTSLQLFNNSLSGRIPYALGANSPLWDQTNSPEMYPMELQPASLWCIFASSVTT</sequence>
<name>A0A392PW92_9FABA</name>
<dbReference type="FunFam" id="3.80.10.10:FF:000041">
    <property type="entry name" value="LRR receptor-like serine/threonine-protein kinase ERECTA"/>
    <property type="match status" value="1"/>
</dbReference>
<keyword evidence="7" id="KW-0675">Receptor</keyword>
<dbReference type="Pfam" id="PF13855">
    <property type="entry name" value="LRR_8"/>
    <property type="match status" value="1"/>
</dbReference>
<dbReference type="PANTHER" id="PTHR48054:SF66">
    <property type="entry name" value="PROTEIN KINASE DOMAIN-CONTAINING PROTEIN"/>
    <property type="match status" value="1"/>
</dbReference>
<keyword evidence="2" id="KW-0433">Leucine-rich repeat</keyword>
<evidence type="ECO:0000256" key="5">
    <source>
        <dbReference type="ARBA" id="ARBA00023136"/>
    </source>
</evidence>
<evidence type="ECO:0000313" key="7">
    <source>
        <dbReference type="EMBL" id="MCI16084.1"/>
    </source>
</evidence>
<feature type="non-terminal residue" evidence="7">
    <location>
        <position position="1"/>
    </location>
</feature>
<dbReference type="Proteomes" id="UP000265520">
    <property type="component" value="Unassembled WGS sequence"/>
</dbReference>
<evidence type="ECO:0000256" key="1">
    <source>
        <dbReference type="ARBA" id="ARBA00004370"/>
    </source>
</evidence>
<reference evidence="7 8" key="1">
    <citation type="journal article" date="2018" name="Front. Plant Sci.">
        <title>Red Clover (Trifolium pratense) and Zigzag Clover (T. medium) - A Picture of Genomic Similarities and Differences.</title>
        <authorList>
            <person name="Dluhosova J."/>
            <person name="Istvanek J."/>
            <person name="Nedelnik J."/>
            <person name="Repkova J."/>
        </authorList>
    </citation>
    <scope>NUCLEOTIDE SEQUENCE [LARGE SCALE GENOMIC DNA]</scope>
    <source>
        <strain evidence="8">cv. 10/8</strain>
        <tissue evidence="7">Leaf</tissue>
    </source>
</reference>
<dbReference type="GO" id="GO:0016020">
    <property type="term" value="C:membrane"/>
    <property type="evidence" value="ECO:0007669"/>
    <property type="project" value="UniProtKB-SubCell"/>
</dbReference>
<evidence type="ECO:0000256" key="3">
    <source>
        <dbReference type="ARBA" id="ARBA00022729"/>
    </source>
</evidence>
<gene>
    <name evidence="7" type="ORF">A2U01_0037225</name>
</gene>
<proteinExistence type="predicted"/>
<evidence type="ECO:0000256" key="6">
    <source>
        <dbReference type="ARBA" id="ARBA00023180"/>
    </source>
</evidence>
<dbReference type="InterPro" id="IPR001611">
    <property type="entry name" value="Leu-rich_rpt"/>
</dbReference>
<dbReference type="PANTHER" id="PTHR48054">
    <property type="entry name" value="RECEPTOR KINASE-LIKE PROTEIN XA21"/>
    <property type="match status" value="1"/>
</dbReference>
<dbReference type="GO" id="GO:0016301">
    <property type="term" value="F:kinase activity"/>
    <property type="evidence" value="ECO:0007669"/>
    <property type="project" value="UniProtKB-KW"/>
</dbReference>
<keyword evidence="6" id="KW-0325">Glycoprotein</keyword>
<dbReference type="AlphaFoldDB" id="A0A392PW92"/>
<keyword evidence="5" id="KW-0472">Membrane</keyword>
<comment type="caution">
    <text evidence="7">The sequence shown here is derived from an EMBL/GenBank/DDBJ whole genome shotgun (WGS) entry which is preliminary data.</text>
</comment>
<organism evidence="7 8">
    <name type="scientific">Trifolium medium</name>
    <dbReference type="NCBI Taxonomy" id="97028"/>
    <lineage>
        <taxon>Eukaryota</taxon>
        <taxon>Viridiplantae</taxon>
        <taxon>Streptophyta</taxon>
        <taxon>Embryophyta</taxon>
        <taxon>Tracheophyta</taxon>
        <taxon>Spermatophyta</taxon>
        <taxon>Magnoliopsida</taxon>
        <taxon>eudicotyledons</taxon>
        <taxon>Gunneridae</taxon>
        <taxon>Pentapetalae</taxon>
        <taxon>rosids</taxon>
        <taxon>fabids</taxon>
        <taxon>Fabales</taxon>
        <taxon>Fabaceae</taxon>
        <taxon>Papilionoideae</taxon>
        <taxon>50 kb inversion clade</taxon>
        <taxon>NPAAA clade</taxon>
        <taxon>Hologalegina</taxon>
        <taxon>IRL clade</taxon>
        <taxon>Trifolieae</taxon>
        <taxon>Trifolium</taxon>
    </lineage>
</organism>
<dbReference type="SUPFAM" id="SSF52058">
    <property type="entry name" value="L domain-like"/>
    <property type="match status" value="1"/>
</dbReference>
<keyword evidence="8" id="KW-1185">Reference proteome</keyword>
<dbReference type="EMBL" id="LXQA010099339">
    <property type="protein sequence ID" value="MCI16084.1"/>
    <property type="molecule type" value="Genomic_DNA"/>
</dbReference>
<protein>
    <submittedName>
        <fullName evidence="7">LRR receptor-like kinase</fullName>
    </submittedName>
</protein>
<dbReference type="InterPro" id="IPR032675">
    <property type="entry name" value="LRR_dom_sf"/>
</dbReference>
<evidence type="ECO:0000256" key="4">
    <source>
        <dbReference type="ARBA" id="ARBA00022737"/>
    </source>
</evidence>
<keyword evidence="7" id="KW-0808">Transferase</keyword>
<accession>A0A392PW92</accession>
<keyword evidence="4" id="KW-0677">Repeat</keyword>
<keyword evidence="7" id="KW-0418">Kinase</keyword>
<evidence type="ECO:0000313" key="8">
    <source>
        <dbReference type="Proteomes" id="UP000265520"/>
    </source>
</evidence>
<dbReference type="Gene3D" id="3.80.10.10">
    <property type="entry name" value="Ribonuclease Inhibitor"/>
    <property type="match status" value="1"/>
</dbReference>
<dbReference type="InterPro" id="IPR052592">
    <property type="entry name" value="LRR-RLK"/>
</dbReference>
<keyword evidence="3" id="KW-0732">Signal</keyword>